<feature type="domain" description="Thioredoxin" evidence="12">
    <location>
        <begin position="74"/>
        <end position="255"/>
    </location>
</feature>
<dbReference type="InterPro" id="IPR050924">
    <property type="entry name" value="Peroxiredoxin_BCP/PrxQ"/>
</dbReference>
<comment type="similarity">
    <text evidence="9">Belongs to the peroxiredoxin family. BCP/PrxQ subfamily.</text>
</comment>
<evidence type="ECO:0000256" key="7">
    <source>
        <dbReference type="ARBA" id="ARBA00023284"/>
    </source>
</evidence>
<keyword evidence="14" id="KW-1185">Reference proteome</keyword>
<evidence type="ECO:0000259" key="12">
    <source>
        <dbReference type="PROSITE" id="PS51352"/>
    </source>
</evidence>
<keyword evidence="5" id="KW-0560">Oxidoreductase</keyword>
<dbReference type="EC" id="1.11.1.24" evidence="2"/>
<dbReference type="EMBL" id="JABTCF010000021">
    <property type="protein sequence ID" value="MBD0780099.1"/>
    <property type="molecule type" value="Genomic_DNA"/>
</dbReference>
<proteinExistence type="inferred from homology"/>
<reference evidence="13" key="1">
    <citation type="submission" date="2020-05" db="EMBL/GenBank/DDBJ databases">
        <title>The draft genome sequence of Maribacter sp. ANRC-HE7.</title>
        <authorList>
            <person name="Mu L."/>
        </authorList>
    </citation>
    <scope>NUCLEOTIDE SEQUENCE</scope>
    <source>
        <strain evidence="13">ANRC-HE7</strain>
    </source>
</reference>
<dbReference type="InterPro" id="IPR013766">
    <property type="entry name" value="Thioredoxin_domain"/>
</dbReference>
<evidence type="ECO:0000256" key="2">
    <source>
        <dbReference type="ARBA" id="ARBA00013017"/>
    </source>
</evidence>
<dbReference type="SUPFAM" id="SSF52833">
    <property type="entry name" value="Thioredoxin-like"/>
    <property type="match status" value="1"/>
</dbReference>
<name>A0ABR7V5L9_9FLAO</name>
<comment type="function">
    <text evidence="1">Thiol-specific peroxidase that catalyzes the reduction of hydrogen peroxide and organic hydroperoxides to water and alcohols, respectively. Plays a role in cell protection against oxidative stress by detoxifying peroxides and as sensor of hydrogen peroxide-mediated signaling events.</text>
</comment>
<evidence type="ECO:0000256" key="5">
    <source>
        <dbReference type="ARBA" id="ARBA00023002"/>
    </source>
</evidence>
<evidence type="ECO:0000313" key="14">
    <source>
        <dbReference type="Proteomes" id="UP001166021"/>
    </source>
</evidence>
<dbReference type="Pfam" id="PF00578">
    <property type="entry name" value="AhpC-TSA"/>
    <property type="match status" value="1"/>
</dbReference>
<sequence>MKLSDCIKDIKLYLSALMVAFLIPNIQAQESVDSTRIKRPMPKIVKEQTAEAEKEWLKLWNKGPSKLVWDELPLQEGDKAPDFELQNSSNELIKLSDLWKEKPMLLIFWRHTGCGCGFARAAEIRKQYDSITKMGIQVITITQAEPERAAFYAKEQGLKGQLLSDPNYQVYRAYDLLDGNGPQILGTADIDYSIGKKLQEDRSGTQRALVDNPWLLPGEFIIDKSGLVQFTYRYDNCDDIPEYWQLEAELKSVAEKK</sequence>
<comment type="catalytic activity">
    <reaction evidence="11">
        <text>a hydroperoxide + [thioredoxin]-dithiol = an alcohol + [thioredoxin]-disulfide + H2O</text>
        <dbReference type="Rhea" id="RHEA:62620"/>
        <dbReference type="Rhea" id="RHEA-COMP:10698"/>
        <dbReference type="Rhea" id="RHEA-COMP:10700"/>
        <dbReference type="ChEBI" id="CHEBI:15377"/>
        <dbReference type="ChEBI" id="CHEBI:29950"/>
        <dbReference type="ChEBI" id="CHEBI:30879"/>
        <dbReference type="ChEBI" id="CHEBI:35924"/>
        <dbReference type="ChEBI" id="CHEBI:50058"/>
        <dbReference type="EC" id="1.11.1.24"/>
    </reaction>
</comment>
<evidence type="ECO:0000256" key="9">
    <source>
        <dbReference type="ARBA" id="ARBA00038489"/>
    </source>
</evidence>
<dbReference type="PANTHER" id="PTHR42801">
    <property type="entry name" value="THIOREDOXIN-DEPENDENT PEROXIDE REDUCTASE"/>
    <property type="match status" value="1"/>
</dbReference>
<keyword evidence="6" id="KW-1015">Disulfide bond</keyword>
<evidence type="ECO:0000313" key="13">
    <source>
        <dbReference type="EMBL" id="MBD0780099.1"/>
    </source>
</evidence>
<keyword evidence="3" id="KW-0575">Peroxidase</keyword>
<comment type="caution">
    <text evidence="13">The sequence shown here is derived from an EMBL/GenBank/DDBJ whole genome shotgun (WGS) entry which is preliminary data.</text>
</comment>
<organism evidence="13 14">
    <name type="scientific">Maribacter aquimaris</name>
    <dbReference type="NCBI Taxonomy" id="2737171"/>
    <lineage>
        <taxon>Bacteria</taxon>
        <taxon>Pseudomonadati</taxon>
        <taxon>Bacteroidota</taxon>
        <taxon>Flavobacteriia</taxon>
        <taxon>Flavobacteriales</taxon>
        <taxon>Flavobacteriaceae</taxon>
        <taxon>Maribacter</taxon>
    </lineage>
</organism>
<evidence type="ECO:0000256" key="6">
    <source>
        <dbReference type="ARBA" id="ARBA00023157"/>
    </source>
</evidence>
<protein>
    <recommendedName>
        <fullName evidence="2">thioredoxin-dependent peroxiredoxin</fullName>
        <ecNumber evidence="2">1.11.1.24</ecNumber>
    </recommendedName>
    <alternativeName>
        <fullName evidence="8">Thioredoxin peroxidase</fullName>
    </alternativeName>
    <alternativeName>
        <fullName evidence="10">Thioredoxin-dependent peroxiredoxin Bcp</fullName>
    </alternativeName>
</protein>
<accession>A0ABR7V5L9</accession>
<dbReference type="Proteomes" id="UP001166021">
    <property type="component" value="Unassembled WGS sequence"/>
</dbReference>
<keyword evidence="7" id="KW-0676">Redox-active center</keyword>
<evidence type="ECO:0000256" key="1">
    <source>
        <dbReference type="ARBA" id="ARBA00003330"/>
    </source>
</evidence>
<dbReference type="CDD" id="cd02970">
    <property type="entry name" value="PRX_like2"/>
    <property type="match status" value="1"/>
</dbReference>
<evidence type="ECO:0000256" key="8">
    <source>
        <dbReference type="ARBA" id="ARBA00032824"/>
    </source>
</evidence>
<dbReference type="PROSITE" id="PS51352">
    <property type="entry name" value="THIOREDOXIN_2"/>
    <property type="match status" value="1"/>
</dbReference>
<dbReference type="InterPro" id="IPR036249">
    <property type="entry name" value="Thioredoxin-like_sf"/>
</dbReference>
<evidence type="ECO:0000256" key="10">
    <source>
        <dbReference type="ARBA" id="ARBA00042639"/>
    </source>
</evidence>
<dbReference type="PANTHER" id="PTHR42801:SF7">
    <property type="entry name" value="SLL1159 PROTEIN"/>
    <property type="match status" value="1"/>
</dbReference>
<keyword evidence="4" id="KW-0049">Antioxidant</keyword>
<dbReference type="InterPro" id="IPR000866">
    <property type="entry name" value="AhpC/TSA"/>
</dbReference>
<evidence type="ECO:0000256" key="4">
    <source>
        <dbReference type="ARBA" id="ARBA00022862"/>
    </source>
</evidence>
<evidence type="ECO:0000256" key="11">
    <source>
        <dbReference type="ARBA" id="ARBA00049091"/>
    </source>
</evidence>
<evidence type="ECO:0000256" key="3">
    <source>
        <dbReference type="ARBA" id="ARBA00022559"/>
    </source>
</evidence>
<gene>
    <name evidence="13" type="ORF">HPE56_20055</name>
</gene>
<dbReference type="Gene3D" id="3.40.30.10">
    <property type="entry name" value="Glutaredoxin"/>
    <property type="match status" value="1"/>
</dbReference>
<dbReference type="RefSeq" id="WP_188245528.1">
    <property type="nucleotide sequence ID" value="NZ_JABTCF010000021.1"/>
</dbReference>